<sequence length="132" mass="13014">MSPSSSSSSGSGAFAAAAGAAAGAAAAAAGAAAAAKASGFSTICLSCCICGKQNGVSRHSAAQFRKASKRLWGAAAAEGSPTARETAATFAAPAANPSRICSSVMSSTDAEYTLPAQQQQQQQQQQDLQQQQ</sequence>
<gene>
    <name evidence="2" type="ORF">ENH_00069480</name>
</gene>
<dbReference type="RefSeq" id="XP_013437950.1">
    <property type="nucleotide sequence ID" value="XM_013582496.1"/>
</dbReference>
<dbReference type="GeneID" id="25477081"/>
<reference evidence="2" key="2">
    <citation type="submission" date="2013-10" db="EMBL/GenBank/DDBJ databases">
        <authorList>
            <person name="Aslett M."/>
        </authorList>
    </citation>
    <scope>NUCLEOTIDE SEQUENCE [LARGE SCALE GENOMIC DNA]</scope>
    <source>
        <strain evidence="2">Houghton</strain>
    </source>
</reference>
<evidence type="ECO:0000313" key="3">
    <source>
        <dbReference type="Proteomes" id="UP000030754"/>
    </source>
</evidence>
<evidence type="ECO:0000313" key="2">
    <source>
        <dbReference type="EMBL" id="CDJ69483.1"/>
    </source>
</evidence>
<organism evidence="2 3">
    <name type="scientific">Eimeria necatrix</name>
    <dbReference type="NCBI Taxonomy" id="51315"/>
    <lineage>
        <taxon>Eukaryota</taxon>
        <taxon>Sar</taxon>
        <taxon>Alveolata</taxon>
        <taxon>Apicomplexa</taxon>
        <taxon>Conoidasida</taxon>
        <taxon>Coccidia</taxon>
        <taxon>Eucoccidiorida</taxon>
        <taxon>Eimeriorina</taxon>
        <taxon>Eimeriidae</taxon>
        <taxon>Eimeria</taxon>
    </lineage>
</organism>
<keyword evidence="3" id="KW-1185">Reference proteome</keyword>
<name>U6N2E4_9EIME</name>
<dbReference type="EMBL" id="HG725738">
    <property type="protein sequence ID" value="CDJ69483.1"/>
    <property type="molecule type" value="Genomic_DNA"/>
</dbReference>
<evidence type="ECO:0000256" key="1">
    <source>
        <dbReference type="SAM" id="MobiDB-lite"/>
    </source>
</evidence>
<feature type="compositionally biased region" description="Low complexity" evidence="1">
    <location>
        <begin position="117"/>
        <end position="132"/>
    </location>
</feature>
<dbReference type="AlphaFoldDB" id="U6N2E4"/>
<proteinExistence type="predicted"/>
<protein>
    <submittedName>
        <fullName evidence="2">Uncharacterized protein</fullName>
    </submittedName>
</protein>
<reference evidence="2" key="1">
    <citation type="submission" date="2013-10" db="EMBL/GenBank/DDBJ databases">
        <title>Genomic analysis of the causative agents of coccidiosis in chickens.</title>
        <authorList>
            <person name="Reid A.J."/>
            <person name="Blake D."/>
            <person name="Billington K."/>
            <person name="Browne H."/>
            <person name="Dunn M."/>
            <person name="Hung S."/>
            <person name="Kawahara F."/>
            <person name="Miranda-Saavedra D."/>
            <person name="Mourier T."/>
            <person name="Nagra H."/>
            <person name="Otto T.D."/>
            <person name="Rawlings N."/>
            <person name="Sanchez A."/>
            <person name="Sanders M."/>
            <person name="Subramaniam C."/>
            <person name="Tay Y."/>
            <person name="Dear P."/>
            <person name="Doerig C."/>
            <person name="Gruber A."/>
            <person name="Parkinson J."/>
            <person name="Shirley M."/>
            <person name="Wan K.L."/>
            <person name="Berriman M."/>
            <person name="Tomley F."/>
            <person name="Pain A."/>
        </authorList>
    </citation>
    <scope>NUCLEOTIDE SEQUENCE [LARGE SCALE GENOMIC DNA]</scope>
    <source>
        <strain evidence="2">Houghton</strain>
    </source>
</reference>
<feature type="region of interest" description="Disordered" evidence="1">
    <location>
        <begin position="112"/>
        <end position="132"/>
    </location>
</feature>
<accession>U6N2E4</accession>
<dbReference type="Proteomes" id="UP000030754">
    <property type="component" value="Unassembled WGS sequence"/>
</dbReference>
<dbReference type="VEuPathDB" id="ToxoDB:ENH_00069480"/>